<proteinExistence type="predicted"/>
<evidence type="ECO:0000313" key="4">
    <source>
        <dbReference type="Proteomes" id="UP001175228"/>
    </source>
</evidence>
<dbReference type="AlphaFoldDB" id="A0AA39U806"/>
<evidence type="ECO:0000313" key="3">
    <source>
        <dbReference type="EMBL" id="KAK0476518.1"/>
    </source>
</evidence>
<gene>
    <name evidence="3" type="ORF">EDD18DRAFT_1215700</name>
</gene>
<keyword evidence="2" id="KW-0732">Signal</keyword>
<keyword evidence="4" id="KW-1185">Reference proteome</keyword>
<evidence type="ECO:0000256" key="2">
    <source>
        <dbReference type="SAM" id="SignalP"/>
    </source>
</evidence>
<feature type="chain" id="PRO_5041348427" evidence="2">
    <location>
        <begin position="22"/>
        <end position="95"/>
    </location>
</feature>
<keyword evidence="1" id="KW-1133">Transmembrane helix</keyword>
<dbReference type="Proteomes" id="UP001175228">
    <property type="component" value="Unassembled WGS sequence"/>
</dbReference>
<dbReference type="EMBL" id="JAUEPU010000133">
    <property type="protein sequence ID" value="KAK0476518.1"/>
    <property type="molecule type" value="Genomic_DNA"/>
</dbReference>
<keyword evidence="1" id="KW-0812">Transmembrane</keyword>
<keyword evidence="1" id="KW-0472">Membrane</keyword>
<organism evidence="3 4">
    <name type="scientific">Armillaria luteobubalina</name>
    <dbReference type="NCBI Taxonomy" id="153913"/>
    <lineage>
        <taxon>Eukaryota</taxon>
        <taxon>Fungi</taxon>
        <taxon>Dikarya</taxon>
        <taxon>Basidiomycota</taxon>
        <taxon>Agaricomycotina</taxon>
        <taxon>Agaricomycetes</taxon>
        <taxon>Agaricomycetidae</taxon>
        <taxon>Agaricales</taxon>
        <taxon>Marasmiineae</taxon>
        <taxon>Physalacriaceae</taxon>
        <taxon>Armillaria</taxon>
    </lineage>
</organism>
<feature type="transmembrane region" description="Helical" evidence="1">
    <location>
        <begin position="50"/>
        <end position="73"/>
    </location>
</feature>
<evidence type="ECO:0000256" key="1">
    <source>
        <dbReference type="SAM" id="Phobius"/>
    </source>
</evidence>
<reference evidence="3" key="1">
    <citation type="submission" date="2023-06" db="EMBL/GenBank/DDBJ databases">
        <authorList>
            <consortium name="Lawrence Berkeley National Laboratory"/>
            <person name="Ahrendt S."/>
            <person name="Sahu N."/>
            <person name="Indic B."/>
            <person name="Wong-Bajracharya J."/>
            <person name="Merenyi Z."/>
            <person name="Ke H.-M."/>
            <person name="Monk M."/>
            <person name="Kocsube S."/>
            <person name="Drula E."/>
            <person name="Lipzen A."/>
            <person name="Balint B."/>
            <person name="Henrissat B."/>
            <person name="Andreopoulos B."/>
            <person name="Martin F.M."/>
            <person name="Harder C.B."/>
            <person name="Rigling D."/>
            <person name="Ford K.L."/>
            <person name="Foster G.D."/>
            <person name="Pangilinan J."/>
            <person name="Papanicolaou A."/>
            <person name="Barry K."/>
            <person name="LaButti K."/>
            <person name="Viragh M."/>
            <person name="Koriabine M."/>
            <person name="Yan M."/>
            <person name="Riley R."/>
            <person name="Champramary S."/>
            <person name="Plett K.L."/>
            <person name="Tsai I.J."/>
            <person name="Slot J."/>
            <person name="Sipos G."/>
            <person name="Plett J."/>
            <person name="Nagy L.G."/>
            <person name="Grigoriev I.V."/>
        </authorList>
    </citation>
    <scope>NUCLEOTIDE SEQUENCE</scope>
    <source>
        <strain evidence="3">HWK02</strain>
    </source>
</reference>
<protein>
    <submittedName>
        <fullName evidence="3">Uncharacterized protein</fullName>
    </submittedName>
</protein>
<accession>A0AA39U806</accession>
<name>A0AA39U806_9AGAR</name>
<feature type="signal peptide" evidence="2">
    <location>
        <begin position="1"/>
        <end position="21"/>
    </location>
</feature>
<comment type="caution">
    <text evidence="3">The sequence shown here is derived from an EMBL/GenBank/DDBJ whole genome shotgun (WGS) entry which is preliminary data.</text>
</comment>
<sequence>MVTNFLAPLFLLLFRSGLFHGMITHDVTHANSGMEVSIMFEMDRPENPGAAFNVTMNFMVIYNLFALTVYHAVGSCSGPRIAMRGAVLMPPAPGL</sequence>